<dbReference type="Proteomes" id="UP000464317">
    <property type="component" value="Chromosome"/>
</dbReference>
<feature type="domain" description="Type I restriction modification DNA specificity" evidence="1">
    <location>
        <begin position="1"/>
        <end position="149"/>
    </location>
</feature>
<accession>A0A809SEH6</accession>
<dbReference type="AlphaFoldDB" id="A0A809SEH6"/>
<protein>
    <recommendedName>
        <fullName evidence="1">Type I restriction modification DNA specificity domain-containing protein</fullName>
    </recommendedName>
</protein>
<dbReference type="EMBL" id="AP022325">
    <property type="protein sequence ID" value="BBU47378.1"/>
    <property type="molecule type" value="Genomic_DNA"/>
</dbReference>
<dbReference type="Pfam" id="PF01420">
    <property type="entry name" value="Methylase_S"/>
    <property type="match status" value="1"/>
</dbReference>
<organism evidence="2 3">
    <name type="scientific">Mycoplasmopsis felis</name>
    <dbReference type="NCBI Taxonomy" id="33923"/>
    <lineage>
        <taxon>Bacteria</taxon>
        <taxon>Bacillati</taxon>
        <taxon>Mycoplasmatota</taxon>
        <taxon>Mycoplasmoidales</taxon>
        <taxon>Metamycoplasmataceae</taxon>
        <taxon>Mycoplasmopsis</taxon>
    </lineage>
</organism>
<dbReference type="RefSeq" id="WP_174235058.1">
    <property type="nucleotide sequence ID" value="NZ_AP022325.1"/>
</dbReference>
<dbReference type="KEGG" id="mfel:JPM2_0710"/>
<evidence type="ECO:0000313" key="2">
    <source>
        <dbReference type="EMBL" id="BBU47378.1"/>
    </source>
</evidence>
<keyword evidence="3" id="KW-1185">Reference proteome</keyword>
<evidence type="ECO:0000313" key="3">
    <source>
        <dbReference type="Proteomes" id="UP000464317"/>
    </source>
</evidence>
<dbReference type="InterPro" id="IPR000055">
    <property type="entry name" value="Restrct_endonuc_typeI_TRD"/>
</dbReference>
<gene>
    <name evidence="2" type="ORF">JPM2_0710</name>
</gene>
<name>A0A809SEH6_9BACT</name>
<sequence>MFEIYSTSSLNKDSLKDGIEFDYVTRTSINQGILSFTGFIDNEHLNEQKTWSLGLLQLDFFYRKRPWYAGQFVRKIKPKSFLDKNLNSINFLFFNVMLNNLKQKLKNILVRDIDKTFKDSFISLPTKNNQIDFNFIENLINAIQKLILKNIYIWIQSQINNK</sequence>
<dbReference type="GO" id="GO:0003677">
    <property type="term" value="F:DNA binding"/>
    <property type="evidence" value="ECO:0007669"/>
    <property type="project" value="InterPro"/>
</dbReference>
<dbReference type="REBASE" id="368874">
    <property type="entry name" value="S2.MfeM2ORF690P"/>
</dbReference>
<evidence type="ECO:0000259" key="1">
    <source>
        <dbReference type="Pfam" id="PF01420"/>
    </source>
</evidence>
<reference evidence="2 3" key="1">
    <citation type="submission" date="2020-01" db="EMBL/GenBank/DDBJ databases">
        <title>Complete genome sequence of Mycoplasma felis strain Myco-2.</title>
        <authorList>
            <person name="Kinoshita Y."/>
            <person name="Niwa H."/>
            <person name="Uchida-Fujii E."/>
            <person name="Nukada T."/>
        </authorList>
    </citation>
    <scope>NUCLEOTIDE SEQUENCE [LARGE SCALE GENOMIC DNA]</scope>
    <source>
        <strain evidence="2 3">Myco-2</strain>
    </source>
</reference>
<proteinExistence type="predicted"/>